<dbReference type="EMBL" id="LAYJ01000088">
    <property type="protein sequence ID" value="KKI51030.1"/>
    <property type="molecule type" value="Genomic_DNA"/>
</dbReference>
<reference evidence="1 2" key="1">
    <citation type="submission" date="2015-04" db="EMBL/GenBank/DDBJ databases">
        <title>Draft genome sequence of bacteremic isolate Catabacter hongkongensis type strain HKU16T.</title>
        <authorList>
            <person name="Lau S.K."/>
            <person name="Teng J.L."/>
            <person name="Huang Y."/>
            <person name="Curreem S.O."/>
            <person name="Tsui S.K."/>
            <person name="Woo P.C."/>
        </authorList>
    </citation>
    <scope>NUCLEOTIDE SEQUENCE [LARGE SCALE GENOMIC DNA]</scope>
    <source>
        <strain evidence="1 2">HKU16</strain>
    </source>
</reference>
<proteinExistence type="predicted"/>
<accession>A0A0M2NLC0</accession>
<dbReference type="AlphaFoldDB" id="A0A0M2NLC0"/>
<gene>
    <name evidence="1" type="ORF">CHK_1417</name>
</gene>
<protein>
    <submittedName>
        <fullName evidence="1">Uncharacterized protein</fullName>
    </submittedName>
</protein>
<organism evidence="1 2">
    <name type="scientific">Christensenella hongkongensis</name>
    <dbReference type="NCBI Taxonomy" id="270498"/>
    <lineage>
        <taxon>Bacteria</taxon>
        <taxon>Bacillati</taxon>
        <taxon>Bacillota</taxon>
        <taxon>Clostridia</taxon>
        <taxon>Christensenellales</taxon>
        <taxon>Christensenellaceae</taxon>
        <taxon>Christensenella</taxon>
    </lineage>
</organism>
<dbReference type="RefSeq" id="WP_046443292.1">
    <property type="nucleotide sequence ID" value="NZ_CAUERS010000152.1"/>
</dbReference>
<dbReference type="Proteomes" id="UP000034076">
    <property type="component" value="Unassembled WGS sequence"/>
</dbReference>
<comment type="caution">
    <text evidence="1">The sequence shown here is derived from an EMBL/GenBank/DDBJ whole genome shotgun (WGS) entry which is preliminary data.</text>
</comment>
<evidence type="ECO:0000313" key="1">
    <source>
        <dbReference type="EMBL" id="KKI51030.1"/>
    </source>
</evidence>
<sequence>MDWEYMVVKRYYRDGIYEARIIARKDFSREDFPESKSEYRQEFYPCTNFLKALRAMNYTFSLKKNTKEPSKK</sequence>
<keyword evidence="2" id="KW-1185">Reference proteome</keyword>
<evidence type="ECO:0000313" key="2">
    <source>
        <dbReference type="Proteomes" id="UP000034076"/>
    </source>
</evidence>
<name>A0A0M2NLC0_9FIRM</name>